<feature type="transmembrane region" description="Helical" evidence="1">
    <location>
        <begin position="126"/>
        <end position="147"/>
    </location>
</feature>
<evidence type="ECO:0000313" key="3">
    <source>
        <dbReference type="EMBL" id="AQZ54081.1"/>
    </source>
</evidence>
<dbReference type="SMART" id="SM00014">
    <property type="entry name" value="acidPPc"/>
    <property type="match status" value="1"/>
</dbReference>
<dbReference type="Gene3D" id="1.20.144.10">
    <property type="entry name" value="Phosphatidic acid phosphatase type 2/haloperoxidase"/>
    <property type="match status" value="1"/>
</dbReference>
<evidence type="ECO:0000313" key="4">
    <source>
        <dbReference type="Proteomes" id="UP000191135"/>
    </source>
</evidence>
<feature type="transmembrane region" description="Helical" evidence="1">
    <location>
        <begin position="96"/>
        <end position="114"/>
    </location>
</feature>
<dbReference type="AlphaFoldDB" id="A0A1U9Z8Q3"/>
<keyword evidence="1" id="KW-1133">Transmembrane helix</keyword>
<feature type="transmembrane region" description="Helical" evidence="1">
    <location>
        <begin position="180"/>
        <end position="198"/>
    </location>
</feature>
<keyword evidence="1" id="KW-0812">Transmembrane</keyword>
<dbReference type="SUPFAM" id="SSF48317">
    <property type="entry name" value="Acid phosphatase/Vanadium-dependent haloperoxidase"/>
    <property type="match status" value="1"/>
</dbReference>
<evidence type="ECO:0000259" key="2">
    <source>
        <dbReference type="SMART" id="SM00014"/>
    </source>
</evidence>
<geneLocation type="plasmid" evidence="4">
    <name>pmm593</name>
</geneLocation>
<name>A0A1U9Z8Q3_9HYPH</name>
<sequence>MQTSYSASKDVNRPTLGKLASLAPIDGTAGGSWAPRGRTVPLHPPLVLGKLVLLSSMLFVMFPQIDLSVSRFFADGTHFYLSGDRLLVLIRDANRMLPYLVVPVMLVLLAARPVRRSAPQISKRALFVLLTYALGSAVMVHAFKFFFGRARPQHVIEFGGAMEFTPAWQFASMCESSCSFPSGEAASAAAFMAVLVFVPDAYRKYAAAVIVPLSIFVALNRVVMGAHFLSDAVLGWLLVCWLMFWLHGKMGLKTGA</sequence>
<evidence type="ECO:0000256" key="1">
    <source>
        <dbReference type="SAM" id="Phobius"/>
    </source>
</evidence>
<gene>
    <name evidence="3" type="ORF">Mame_04789</name>
</gene>
<reference evidence="3 4" key="1">
    <citation type="submission" date="2017-03" db="EMBL/GenBank/DDBJ databases">
        <title>Foreign affairs: Plasmid Transfer between Roseobacters and Rhizobia.</title>
        <authorList>
            <person name="Bartling P."/>
            <person name="Bunk B."/>
            <person name="Overmann J."/>
            <person name="Brinkmann H."/>
            <person name="Petersen J."/>
        </authorList>
    </citation>
    <scope>NUCLEOTIDE SEQUENCE [LARGE SCALE GENOMIC DNA]</scope>
    <source>
        <strain evidence="3 4">MACL11</strain>
        <plasmid evidence="4">Plasmid pmm593</plasmid>
    </source>
</reference>
<feature type="transmembrane region" description="Helical" evidence="1">
    <location>
        <begin position="205"/>
        <end position="222"/>
    </location>
</feature>
<dbReference type="InterPro" id="IPR000326">
    <property type="entry name" value="PAP2/HPO"/>
</dbReference>
<dbReference type="EMBL" id="CP020331">
    <property type="protein sequence ID" value="AQZ54081.1"/>
    <property type="molecule type" value="Genomic_DNA"/>
</dbReference>
<protein>
    <submittedName>
        <fullName evidence="3">PAP2 (Acid phosphatase) superfamily protein</fullName>
    </submittedName>
</protein>
<dbReference type="Pfam" id="PF01569">
    <property type="entry name" value="PAP2"/>
    <property type="match status" value="1"/>
</dbReference>
<accession>A0A1U9Z8Q3</accession>
<keyword evidence="1" id="KW-0472">Membrane</keyword>
<dbReference type="KEGG" id="mmed:Mame_04789"/>
<keyword evidence="4" id="KW-1185">Reference proteome</keyword>
<feature type="transmembrane region" description="Helical" evidence="1">
    <location>
        <begin position="228"/>
        <end position="246"/>
    </location>
</feature>
<feature type="domain" description="Phosphatidic acid phosphatase type 2/haloperoxidase" evidence="2">
    <location>
        <begin position="125"/>
        <end position="244"/>
    </location>
</feature>
<dbReference type="Proteomes" id="UP000191135">
    <property type="component" value="Plasmid pMM593"/>
</dbReference>
<keyword evidence="3" id="KW-0614">Plasmid</keyword>
<feature type="transmembrane region" description="Helical" evidence="1">
    <location>
        <begin position="46"/>
        <end position="65"/>
    </location>
</feature>
<dbReference type="eggNOG" id="COG0671">
    <property type="taxonomic scope" value="Bacteria"/>
</dbReference>
<proteinExistence type="predicted"/>
<dbReference type="InterPro" id="IPR036938">
    <property type="entry name" value="PAP2/HPO_sf"/>
</dbReference>
<organism evidence="3 4">
    <name type="scientific">Martelella mediterranea DSM 17316</name>
    <dbReference type="NCBI Taxonomy" id="1122214"/>
    <lineage>
        <taxon>Bacteria</taxon>
        <taxon>Pseudomonadati</taxon>
        <taxon>Pseudomonadota</taxon>
        <taxon>Alphaproteobacteria</taxon>
        <taxon>Hyphomicrobiales</taxon>
        <taxon>Aurantimonadaceae</taxon>
        <taxon>Martelella</taxon>
    </lineage>
</organism>